<protein>
    <submittedName>
        <fullName evidence="2">Uncharacterized protein</fullName>
    </submittedName>
</protein>
<sequence length="501" mass="51791">MTAATVGRVGIRASVPRTLGDPATQRLQSALGAPLTDAVPAAFALLEQVDPGAYWVLRAVLVDVRIPATEPDPARSAARIARAMVAAVERVVRCGPAPDAVRFGGRAAYVAAYIGIVLDGGTGGWVFDRFRMLGGLPAPDAVVAAARAVETDLLTVVDALVSAGHWTRLITAARAAELTRLEAAIGREVLGPAGAAVRSTVRNIRWHGSTGAEAAGWARPAVERRLWLLGEVSAAGLTGPAAAAAVWSAEPVPPAGAPSVTVASSDTPPARVPLAEGPGPDRVGGQLSHPEEIVQPLIPAQLSAPGAAAFLLVPDLEDLLSVAEPGADLAGNSRAAGDARALLLAAVLGRDVRAEDAAVRLAAGAEPHRPDGNGDDLRQLLDGLGGWPAALDADEVFGWKHPGDTAWFAALTAHHERLVPVAHALLRRFAAHLPGFGRAGAAYLTERTLPLGGSVRLDEDVVVVELPPPPLHVLLGLAGLDAFTYWCRWLDVPVVVVHEGD</sequence>
<proteinExistence type="predicted"/>
<reference evidence="2" key="2">
    <citation type="submission" date="2020-09" db="EMBL/GenBank/DDBJ databases">
        <authorList>
            <person name="Sun Q."/>
            <person name="Zhou Y."/>
        </authorList>
    </citation>
    <scope>NUCLEOTIDE SEQUENCE</scope>
    <source>
        <strain evidence="2">CGMCC 4.3508</strain>
    </source>
</reference>
<comment type="caution">
    <text evidence="2">The sequence shown here is derived from an EMBL/GenBank/DDBJ whole genome shotgun (WGS) entry which is preliminary data.</text>
</comment>
<dbReference type="AlphaFoldDB" id="A0A917RLR6"/>
<evidence type="ECO:0000256" key="1">
    <source>
        <dbReference type="SAM" id="MobiDB-lite"/>
    </source>
</evidence>
<dbReference type="RefSeq" id="WP_062997349.1">
    <property type="nucleotide sequence ID" value="NZ_BMMH01000005.1"/>
</dbReference>
<feature type="region of interest" description="Disordered" evidence="1">
    <location>
        <begin position="255"/>
        <end position="282"/>
    </location>
</feature>
<keyword evidence="3" id="KW-1185">Reference proteome</keyword>
<gene>
    <name evidence="2" type="ORF">GCM10011588_31400</name>
</gene>
<accession>A0A917RLR6</accession>
<evidence type="ECO:0000313" key="3">
    <source>
        <dbReference type="Proteomes" id="UP000638263"/>
    </source>
</evidence>
<name>A0A917RLR6_9NOCA</name>
<evidence type="ECO:0000313" key="2">
    <source>
        <dbReference type="EMBL" id="GGL14599.1"/>
    </source>
</evidence>
<dbReference type="Proteomes" id="UP000638263">
    <property type="component" value="Unassembled WGS sequence"/>
</dbReference>
<organism evidence="2 3">
    <name type="scientific">Nocardia jinanensis</name>
    <dbReference type="NCBI Taxonomy" id="382504"/>
    <lineage>
        <taxon>Bacteria</taxon>
        <taxon>Bacillati</taxon>
        <taxon>Actinomycetota</taxon>
        <taxon>Actinomycetes</taxon>
        <taxon>Mycobacteriales</taxon>
        <taxon>Nocardiaceae</taxon>
        <taxon>Nocardia</taxon>
    </lineage>
</organism>
<dbReference type="EMBL" id="BMMH01000005">
    <property type="protein sequence ID" value="GGL14599.1"/>
    <property type="molecule type" value="Genomic_DNA"/>
</dbReference>
<reference evidence="2" key="1">
    <citation type="journal article" date="2014" name="Int. J. Syst. Evol. Microbiol.">
        <title>Complete genome sequence of Corynebacterium casei LMG S-19264T (=DSM 44701T), isolated from a smear-ripened cheese.</title>
        <authorList>
            <consortium name="US DOE Joint Genome Institute (JGI-PGF)"/>
            <person name="Walter F."/>
            <person name="Albersmeier A."/>
            <person name="Kalinowski J."/>
            <person name="Ruckert C."/>
        </authorList>
    </citation>
    <scope>NUCLEOTIDE SEQUENCE</scope>
    <source>
        <strain evidence="2">CGMCC 4.3508</strain>
    </source>
</reference>